<protein>
    <submittedName>
        <fullName evidence="2">GSCFA domain-containing protein</fullName>
        <ecNumber evidence="2">3.1.-.-</ecNumber>
    </submittedName>
</protein>
<sequence length="326" mass="37917">MQLQTTFPISPILPLISYDAPIVSVGSCFSTVIGQKLQKHKFEVLNNPFGTIFNPISIFELIKKSIHREALSSQWLIQQEDRYLHYELHSDITADSQEGFMKLFQEQQNKTASILARASHLILTFGTSHVYRIKASQKLVANCHKQPSQLFEKELLELPLILEAFEQIIPSIKIINPSLNIIVTVSPVRHIKDGIPENQLSKSLLRVACHQLEQNFPNVHYFPSYEIMMDELRDYRYYKEDMIHPTEQAENYIWEKFTACSFSEETLHKVDKIAKIQKSLEHKAFNPKGKSHRQFLINLLQKMEQFSGEIDFSVEIREVQKRLLSF</sequence>
<dbReference type="SUPFAM" id="SSF52266">
    <property type="entry name" value="SGNH hydrolase"/>
    <property type="match status" value="1"/>
</dbReference>
<evidence type="ECO:0000313" key="2">
    <source>
        <dbReference type="EMBL" id="MFB9213357.1"/>
    </source>
</evidence>
<dbReference type="EMBL" id="JBHMEW010000067">
    <property type="protein sequence ID" value="MFB9213357.1"/>
    <property type="molecule type" value="Genomic_DNA"/>
</dbReference>
<comment type="caution">
    <text evidence="2">The sequence shown here is derived from an EMBL/GenBank/DDBJ whole genome shotgun (WGS) entry which is preliminary data.</text>
</comment>
<dbReference type="Pfam" id="PF08885">
    <property type="entry name" value="GSCFA"/>
    <property type="match status" value="1"/>
</dbReference>
<evidence type="ECO:0000313" key="3">
    <source>
        <dbReference type="Proteomes" id="UP001589654"/>
    </source>
</evidence>
<keyword evidence="2" id="KW-0378">Hydrolase</keyword>
<dbReference type="Proteomes" id="UP001589654">
    <property type="component" value="Unassembled WGS sequence"/>
</dbReference>
<accession>A0ABV5J939</accession>
<name>A0ABV5J939_9BACT</name>
<feature type="domain" description="GSCFA" evidence="1">
    <location>
        <begin position="22"/>
        <end position="257"/>
    </location>
</feature>
<dbReference type="RefSeq" id="WP_290248594.1">
    <property type="nucleotide sequence ID" value="NZ_JAUFQT010000001.1"/>
</dbReference>
<dbReference type="GO" id="GO:0016787">
    <property type="term" value="F:hydrolase activity"/>
    <property type="evidence" value="ECO:0007669"/>
    <property type="project" value="UniProtKB-KW"/>
</dbReference>
<evidence type="ECO:0000259" key="1">
    <source>
        <dbReference type="Pfam" id="PF08885"/>
    </source>
</evidence>
<reference evidence="2 3" key="1">
    <citation type="submission" date="2024-09" db="EMBL/GenBank/DDBJ databases">
        <authorList>
            <person name="Sun Q."/>
            <person name="Mori K."/>
        </authorList>
    </citation>
    <scope>NUCLEOTIDE SEQUENCE [LARGE SCALE GENOMIC DNA]</scope>
    <source>
        <strain evidence="2 3">CECT 7682</strain>
    </source>
</reference>
<keyword evidence="3" id="KW-1185">Reference proteome</keyword>
<dbReference type="InterPro" id="IPR014982">
    <property type="entry name" value="GSCFA"/>
</dbReference>
<organism evidence="2 3">
    <name type="scientific">Echinicola jeungdonensis</name>
    <dbReference type="NCBI Taxonomy" id="709343"/>
    <lineage>
        <taxon>Bacteria</taxon>
        <taxon>Pseudomonadati</taxon>
        <taxon>Bacteroidota</taxon>
        <taxon>Cytophagia</taxon>
        <taxon>Cytophagales</taxon>
        <taxon>Cyclobacteriaceae</taxon>
        <taxon>Echinicola</taxon>
    </lineage>
</organism>
<dbReference type="EC" id="3.1.-.-" evidence="2"/>
<proteinExistence type="predicted"/>
<gene>
    <name evidence="2" type="ORF">ACFFUR_16195</name>
</gene>